<dbReference type="PANTHER" id="PTHR31374:SF439">
    <property type="entry name" value="OS02G0769100 PROTEIN"/>
    <property type="match status" value="1"/>
</dbReference>
<evidence type="ECO:0000256" key="2">
    <source>
        <dbReference type="SAM" id="MobiDB-lite"/>
    </source>
</evidence>
<protein>
    <submittedName>
        <fullName evidence="3">Predicted protein</fullName>
    </submittedName>
</protein>
<feature type="non-terminal residue" evidence="3">
    <location>
        <position position="1"/>
    </location>
</feature>
<dbReference type="AlphaFoldDB" id="F2EA56"/>
<dbReference type="GO" id="GO:0009733">
    <property type="term" value="P:response to auxin"/>
    <property type="evidence" value="ECO:0007669"/>
    <property type="project" value="InterPro"/>
</dbReference>
<evidence type="ECO:0000256" key="1">
    <source>
        <dbReference type="ARBA" id="ARBA00006974"/>
    </source>
</evidence>
<evidence type="ECO:0000313" key="3">
    <source>
        <dbReference type="EMBL" id="BAK04228.1"/>
    </source>
</evidence>
<dbReference type="PANTHER" id="PTHR31374">
    <property type="entry name" value="AUXIN-INDUCED PROTEIN-LIKE-RELATED"/>
    <property type="match status" value="1"/>
</dbReference>
<reference evidence="3" key="1">
    <citation type="journal article" date="2011" name="Plant Physiol.">
        <title>Comprehensive sequence analysis of 24,783 barley full-length cDNAs derived from 12 clone libraries.</title>
        <authorList>
            <person name="Matsumoto T."/>
            <person name="Tanaka T."/>
            <person name="Sakai H."/>
            <person name="Amano N."/>
            <person name="Kanamori H."/>
            <person name="Kurita K."/>
            <person name="Kikuta A."/>
            <person name="Kamiya K."/>
            <person name="Yamamoto M."/>
            <person name="Ikawa H."/>
            <person name="Fujii N."/>
            <person name="Hori K."/>
            <person name="Itoh T."/>
            <person name="Sato K."/>
        </authorList>
    </citation>
    <scope>NUCLEOTIDE SEQUENCE</scope>
    <source>
        <tissue evidence="3">Flower</tissue>
    </source>
</reference>
<comment type="similarity">
    <text evidence="1">Belongs to the ARG7 family.</text>
</comment>
<dbReference type="Pfam" id="PF02519">
    <property type="entry name" value="Auxin_inducible"/>
    <property type="match status" value="1"/>
</dbReference>
<accession>F2EA56</accession>
<proteinExistence type="evidence at transcript level"/>
<sequence length="170" mass="18911">DRTTHTPLEQLAVAACNRAVASQHRQHQQQQRRREGGGSRTAGEGAAIIIMQGDHAEKKGKVKKGWLAVRVGQAEQQGDGYRRFVIPIAYLYHPLFQRLLEAARDTYGYDSAGPLRLPCSVDEFLRLRALVDRETAHSHSSSSHRVHVHAGGHQQHGYSFAPCTRARVTS</sequence>
<organism evidence="3">
    <name type="scientific">Hordeum vulgare subsp. vulgare</name>
    <name type="common">Domesticated barley</name>
    <dbReference type="NCBI Taxonomy" id="112509"/>
    <lineage>
        <taxon>Eukaryota</taxon>
        <taxon>Viridiplantae</taxon>
        <taxon>Streptophyta</taxon>
        <taxon>Embryophyta</taxon>
        <taxon>Tracheophyta</taxon>
        <taxon>Spermatophyta</taxon>
        <taxon>Magnoliopsida</taxon>
        <taxon>Liliopsida</taxon>
        <taxon>Poales</taxon>
        <taxon>Poaceae</taxon>
        <taxon>BOP clade</taxon>
        <taxon>Pooideae</taxon>
        <taxon>Triticodae</taxon>
        <taxon>Triticeae</taxon>
        <taxon>Hordeinae</taxon>
        <taxon>Hordeum</taxon>
    </lineage>
</organism>
<dbReference type="InterPro" id="IPR003676">
    <property type="entry name" value="SAUR_fam"/>
</dbReference>
<feature type="region of interest" description="Disordered" evidence="2">
    <location>
        <begin position="22"/>
        <end position="43"/>
    </location>
</feature>
<name>F2EA56_HORVV</name>
<dbReference type="EMBL" id="AK373031">
    <property type="protein sequence ID" value="BAK04228.1"/>
    <property type="molecule type" value="mRNA"/>
</dbReference>